<organism evidence="1 2">
    <name type="scientific">Zopfia rhizophila CBS 207.26</name>
    <dbReference type="NCBI Taxonomy" id="1314779"/>
    <lineage>
        <taxon>Eukaryota</taxon>
        <taxon>Fungi</taxon>
        <taxon>Dikarya</taxon>
        <taxon>Ascomycota</taxon>
        <taxon>Pezizomycotina</taxon>
        <taxon>Dothideomycetes</taxon>
        <taxon>Dothideomycetes incertae sedis</taxon>
        <taxon>Zopfiaceae</taxon>
        <taxon>Zopfia</taxon>
    </lineage>
</organism>
<dbReference type="Proteomes" id="UP000800200">
    <property type="component" value="Unassembled WGS sequence"/>
</dbReference>
<accession>A0A6A6EF61</accession>
<dbReference type="OrthoDB" id="2504919at2759"/>
<evidence type="ECO:0000313" key="2">
    <source>
        <dbReference type="Proteomes" id="UP000800200"/>
    </source>
</evidence>
<dbReference type="PANTHER" id="PTHR24148:SF64">
    <property type="entry name" value="HETEROKARYON INCOMPATIBILITY DOMAIN-CONTAINING PROTEIN"/>
    <property type="match status" value="1"/>
</dbReference>
<dbReference type="InterPro" id="IPR052895">
    <property type="entry name" value="HetReg/Transcr_Mod"/>
</dbReference>
<proteinExistence type="predicted"/>
<evidence type="ECO:0000313" key="1">
    <source>
        <dbReference type="EMBL" id="KAF2190374.1"/>
    </source>
</evidence>
<dbReference type="PANTHER" id="PTHR24148">
    <property type="entry name" value="ANKYRIN REPEAT DOMAIN-CONTAINING PROTEIN 39 HOMOLOG-RELATED"/>
    <property type="match status" value="1"/>
</dbReference>
<sequence length="407" mass="46143">MPLVATLAYLGDHSASDARDRVYSLLGLVTERDRRLVGNPDYTQSVEHIYARLVQSFWNEYHSLDIICFTHLFNRYAGNLDQSGDREAVPSWAPDWRANVQPSPVPLMASQSANRHIGNFRPMNSKKYKAMYNASGYASTPRARVRFHENLGEMWCDGVVLDYIDGLGGLDECATRCRSTACANSGHSMIQTTQTEKTFKENGKMFLKLLSAIARSLDLNREDKFLSYVAPNAYTSDFLVLCYACLNSDRDIDPLFETWWEQNKSLLLGGWTLEAIVKTVVNTQDQRLFAALPPPTFRGNPSQQFAGSDNTEETDCLIERFYDTVQKRSRRLMLTNNVYIGMAPCRARQGDVVAILFGCSIPLVLRRVGVREAFQVVGEAYVDGFMNGEVRRLLHRGERDIKKFRLV</sequence>
<dbReference type="Pfam" id="PF26639">
    <property type="entry name" value="Het-6_barrel"/>
    <property type="match status" value="1"/>
</dbReference>
<reference evidence="1" key="1">
    <citation type="journal article" date="2020" name="Stud. Mycol.">
        <title>101 Dothideomycetes genomes: a test case for predicting lifestyles and emergence of pathogens.</title>
        <authorList>
            <person name="Haridas S."/>
            <person name="Albert R."/>
            <person name="Binder M."/>
            <person name="Bloem J."/>
            <person name="Labutti K."/>
            <person name="Salamov A."/>
            <person name="Andreopoulos B."/>
            <person name="Baker S."/>
            <person name="Barry K."/>
            <person name="Bills G."/>
            <person name="Bluhm B."/>
            <person name="Cannon C."/>
            <person name="Castanera R."/>
            <person name="Culley D."/>
            <person name="Daum C."/>
            <person name="Ezra D."/>
            <person name="Gonzalez J."/>
            <person name="Henrissat B."/>
            <person name="Kuo A."/>
            <person name="Liang C."/>
            <person name="Lipzen A."/>
            <person name="Lutzoni F."/>
            <person name="Magnuson J."/>
            <person name="Mondo S."/>
            <person name="Nolan M."/>
            <person name="Ohm R."/>
            <person name="Pangilinan J."/>
            <person name="Park H.-J."/>
            <person name="Ramirez L."/>
            <person name="Alfaro M."/>
            <person name="Sun H."/>
            <person name="Tritt A."/>
            <person name="Yoshinaga Y."/>
            <person name="Zwiers L.-H."/>
            <person name="Turgeon B."/>
            <person name="Goodwin S."/>
            <person name="Spatafora J."/>
            <person name="Crous P."/>
            <person name="Grigoriev I."/>
        </authorList>
    </citation>
    <scope>NUCLEOTIDE SEQUENCE</scope>
    <source>
        <strain evidence="1">CBS 207.26</strain>
    </source>
</reference>
<keyword evidence="2" id="KW-1185">Reference proteome</keyword>
<protein>
    <recommendedName>
        <fullName evidence="3">Heterokaryon incompatibility domain-containing protein</fullName>
    </recommendedName>
</protein>
<dbReference type="EMBL" id="ML994618">
    <property type="protein sequence ID" value="KAF2190374.1"/>
    <property type="molecule type" value="Genomic_DNA"/>
</dbReference>
<gene>
    <name evidence="1" type="ORF">K469DRAFT_721218</name>
</gene>
<evidence type="ECO:0008006" key="3">
    <source>
        <dbReference type="Google" id="ProtNLM"/>
    </source>
</evidence>
<dbReference type="AlphaFoldDB" id="A0A6A6EF61"/>
<name>A0A6A6EF61_9PEZI</name>